<evidence type="ECO:0000313" key="1">
    <source>
        <dbReference type="EMBL" id="SPD07900.1"/>
    </source>
</evidence>
<dbReference type="AlphaFoldDB" id="A0A2N9H8C4"/>
<dbReference type="EMBL" id="OIVN01002979">
    <property type="protein sequence ID" value="SPD07900.1"/>
    <property type="molecule type" value="Genomic_DNA"/>
</dbReference>
<protein>
    <recommendedName>
        <fullName evidence="2">Reverse transcriptase domain-containing protein</fullName>
    </recommendedName>
</protein>
<sequence>MSSCFVEESVSIPGKAAAIFRNNAWTKGKPSRQRQQSFGDDGDDDEDISIVWEIFELFLRDGYLVCWTEDNIPLDVVPLASSVPLIAMGCDEVPLAVTECKPPLTDWVMEKYQAFGVSEEGVSKKMGKSEGHGSSELKGLVSSIDYDSASETKLDLINRGIVRSLWGIHHVDWLYLSSVGASGGVLIMWDTRVVEKIDEAIGHYLISCKFKNVLDQREWAVSGVYGPQCDMERLLMWEEVAGVEHYTPAMYAFSEFISSFGLMDIPLEGGRFTWTNNRDNATMSHLDRFLYSANWEDYNPNMSQRRLPRLLSDHFPILLKCGEFSSGKRPFCFEKMWFRAEGFMEKVRSWWESYSFTGTPSFILANKLKALKSNLKKWNAEVLGNVLSVADKLEREITANLEKAILMDEISWRHKSRELWLREGDKNTKFFHRLANSRRRNNSISSLIVDGEISTDSDAISNYITQFYTGLFTEKDVRRPLLDGLEFSAISHDDVVWLDRPFDEEEVLGVCCNIFMSWVGSFEKSLNAAFLVLIAKKVGAVSVKDFRPISLVGRQILDSVLIANACLDSRLKQETLGLLSFLLNGELGFGFVSPQFVSIILNGCPSGFFPSSCGIRQRDPLSPLPFVIVMEALSRLIDREASGGFLSGFSVGSFGLEDKLGEIRDGSGGRGYSLGGAGELFGLSNCVPSNEIFGSPSRRHQFGIQLLIGWKSIWPIGRGYISLKGTCWGCKSVENIAKRVPLEWYGGGGQSMVACGQVGVRMPSRAPMGNPEFFTILMNGEAPMADLLSFRNGEMHWDSGAVCASKMEKVLTICCCTAPLRRKFGLFEESSMPWDMETCSSLCVVVPLAREK</sequence>
<proteinExistence type="predicted"/>
<accession>A0A2N9H8C4</accession>
<reference evidence="1" key="1">
    <citation type="submission" date="2018-02" db="EMBL/GenBank/DDBJ databases">
        <authorList>
            <person name="Cohen D.B."/>
            <person name="Kent A.D."/>
        </authorList>
    </citation>
    <scope>NUCLEOTIDE SEQUENCE</scope>
</reference>
<dbReference type="InterPro" id="IPR036691">
    <property type="entry name" value="Endo/exonu/phosph_ase_sf"/>
</dbReference>
<dbReference type="PANTHER" id="PTHR33710:SF71">
    <property type="entry name" value="ENDONUCLEASE_EXONUCLEASE_PHOSPHATASE DOMAIN-CONTAINING PROTEIN"/>
    <property type="match status" value="1"/>
</dbReference>
<gene>
    <name evidence="1" type="ORF">FSB_LOCUS35782</name>
</gene>
<dbReference type="PANTHER" id="PTHR33710">
    <property type="entry name" value="BNAC02G09200D PROTEIN"/>
    <property type="match status" value="1"/>
</dbReference>
<name>A0A2N9H8C4_FAGSY</name>
<dbReference type="SUPFAM" id="SSF56219">
    <property type="entry name" value="DNase I-like"/>
    <property type="match status" value="1"/>
</dbReference>
<dbReference type="Gene3D" id="3.60.10.10">
    <property type="entry name" value="Endonuclease/exonuclease/phosphatase"/>
    <property type="match status" value="1"/>
</dbReference>
<organism evidence="1">
    <name type="scientific">Fagus sylvatica</name>
    <name type="common">Beechnut</name>
    <dbReference type="NCBI Taxonomy" id="28930"/>
    <lineage>
        <taxon>Eukaryota</taxon>
        <taxon>Viridiplantae</taxon>
        <taxon>Streptophyta</taxon>
        <taxon>Embryophyta</taxon>
        <taxon>Tracheophyta</taxon>
        <taxon>Spermatophyta</taxon>
        <taxon>Magnoliopsida</taxon>
        <taxon>eudicotyledons</taxon>
        <taxon>Gunneridae</taxon>
        <taxon>Pentapetalae</taxon>
        <taxon>rosids</taxon>
        <taxon>fabids</taxon>
        <taxon>Fagales</taxon>
        <taxon>Fagaceae</taxon>
        <taxon>Fagus</taxon>
    </lineage>
</organism>
<evidence type="ECO:0008006" key="2">
    <source>
        <dbReference type="Google" id="ProtNLM"/>
    </source>
</evidence>